<dbReference type="InterPro" id="IPR002213">
    <property type="entry name" value="UDP_glucos_trans"/>
</dbReference>
<dbReference type="EC" id="2.4.1.-" evidence="5"/>
<evidence type="ECO:0000313" key="7">
    <source>
        <dbReference type="Proteomes" id="UP000317650"/>
    </source>
</evidence>
<dbReference type="AlphaFoldDB" id="A0A4S8JA02"/>
<comment type="caution">
    <text evidence="6">The sequence shown here is derived from an EMBL/GenBank/DDBJ whole genome shotgun (WGS) entry which is preliminary data.</text>
</comment>
<evidence type="ECO:0000256" key="1">
    <source>
        <dbReference type="ARBA" id="ARBA00009995"/>
    </source>
</evidence>
<dbReference type="GO" id="GO:0008194">
    <property type="term" value="F:UDP-glycosyltransferase activity"/>
    <property type="evidence" value="ECO:0007669"/>
    <property type="project" value="InterPro"/>
</dbReference>
<dbReference type="STRING" id="52838.A0A4S8JA02"/>
<dbReference type="CDD" id="cd03784">
    <property type="entry name" value="GT1_Gtf-like"/>
    <property type="match status" value="1"/>
</dbReference>
<dbReference type="SUPFAM" id="SSF53756">
    <property type="entry name" value="UDP-Glycosyltransferase/glycogen phosphorylase"/>
    <property type="match status" value="1"/>
</dbReference>
<keyword evidence="2 4" id="KW-0328">Glycosyltransferase</keyword>
<reference evidence="6 7" key="1">
    <citation type="journal article" date="2019" name="Nat. Plants">
        <title>Genome sequencing of Musa balbisiana reveals subgenome evolution and function divergence in polyploid bananas.</title>
        <authorList>
            <person name="Yao X."/>
        </authorList>
    </citation>
    <scope>NUCLEOTIDE SEQUENCE [LARGE SCALE GENOMIC DNA]</scope>
    <source>
        <strain evidence="7">cv. DH-PKW</strain>
        <tissue evidence="6">Leaves</tissue>
    </source>
</reference>
<comment type="similarity">
    <text evidence="1 4">Belongs to the UDP-glycosyltransferase family.</text>
</comment>
<dbReference type="PANTHER" id="PTHR48045">
    <property type="entry name" value="UDP-GLYCOSYLTRANSFERASE 72B1"/>
    <property type="match status" value="1"/>
</dbReference>
<evidence type="ECO:0000256" key="5">
    <source>
        <dbReference type="RuleBase" id="RU362057"/>
    </source>
</evidence>
<dbReference type="Gene3D" id="3.40.50.2000">
    <property type="entry name" value="Glycogen Phosphorylase B"/>
    <property type="match status" value="2"/>
</dbReference>
<proteinExistence type="inferred from homology"/>
<evidence type="ECO:0000256" key="3">
    <source>
        <dbReference type="ARBA" id="ARBA00022679"/>
    </source>
</evidence>
<dbReference type="Proteomes" id="UP000317650">
    <property type="component" value="Chromosome 3"/>
</dbReference>
<keyword evidence="3 4" id="KW-0808">Transferase</keyword>
<evidence type="ECO:0000256" key="4">
    <source>
        <dbReference type="RuleBase" id="RU003718"/>
    </source>
</evidence>
<dbReference type="PROSITE" id="PS00375">
    <property type="entry name" value="UDPGT"/>
    <property type="match status" value="1"/>
</dbReference>
<dbReference type="PANTHER" id="PTHR48045:SF34">
    <property type="entry name" value="ISOFLAVONE 7-O-GLUCOSYLTRANSFERASE 1-LIKE"/>
    <property type="match status" value="1"/>
</dbReference>
<sequence length="498" mass="52469">MWTIYDGRSTTRLPLPPALALCKHPNVCLPPPRPAAVPPMGSPASKQHVAFVAFPFGSHPGAIFPVARAVAAAAPSAVVSFLGTARALASLPPADDTPNLRFVPVADGVPDESPPPREVLELIGLFLEATPGNLKEGMAAAVAGAGGAPVICVVSDAFVWMSGDVAEEMRVPWVPLCPGGTAALSAHLHTDLLRRKLGVGDQALAGREEDLLDFIPGLSVHRVRDLPEGVVTGPLDSPFSVLLHRMADRLPKAAAIAFNTIPGLEPAIEESLATVFSKPFTIGPFHILGPPSAPAPDPNRCLPWLDRHLPDAVAYVSFGSIMTPPPAELAQLAEGLEASGVPFIWSLKETARESLPPGFLERTKERGMVVGWAPQLAVLDHPAVGAFLTHCGWNSVLEGIAAGVPMACRPLFGDHRMIARSMMLAWGNGIGFEGEAMTKDGVLKALDALLRGEEGKRLRARAAELKEMANKAVAPGGSSTKNFASLLDFLLPEIKLNS</sequence>
<dbReference type="FunFam" id="3.40.50.2000:FF:000091">
    <property type="entry name" value="Glycosyltransferase"/>
    <property type="match status" value="1"/>
</dbReference>
<gene>
    <name evidence="6" type="ORF">C4D60_Mb03t04830</name>
</gene>
<keyword evidence="7" id="KW-1185">Reference proteome</keyword>
<dbReference type="InterPro" id="IPR035595">
    <property type="entry name" value="UDP_glycos_trans_CS"/>
</dbReference>
<evidence type="ECO:0000256" key="2">
    <source>
        <dbReference type="ARBA" id="ARBA00022676"/>
    </source>
</evidence>
<dbReference type="EMBL" id="PYDT01000006">
    <property type="protein sequence ID" value="THU57562.1"/>
    <property type="molecule type" value="Genomic_DNA"/>
</dbReference>
<organism evidence="6 7">
    <name type="scientific">Musa balbisiana</name>
    <name type="common">Banana</name>
    <dbReference type="NCBI Taxonomy" id="52838"/>
    <lineage>
        <taxon>Eukaryota</taxon>
        <taxon>Viridiplantae</taxon>
        <taxon>Streptophyta</taxon>
        <taxon>Embryophyta</taxon>
        <taxon>Tracheophyta</taxon>
        <taxon>Spermatophyta</taxon>
        <taxon>Magnoliopsida</taxon>
        <taxon>Liliopsida</taxon>
        <taxon>Zingiberales</taxon>
        <taxon>Musaceae</taxon>
        <taxon>Musa</taxon>
    </lineage>
</organism>
<accession>A0A4S8JA02</accession>
<dbReference type="Pfam" id="PF00201">
    <property type="entry name" value="UDPGT"/>
    <property type="match status" value="1"/>
</dbReference>
<evidence type="ECO:0000313" key="6">
    <source>
        <dbReference type="EMBL" id="THU57562.1"/>
    </source>
</evidence>
<protein>
    <recommendedName>
        <fullName evidence="5">Glycosyltransferase</fullName>
        <ecNumber evidence="5">2.4.1.-</ecNumber>
    </recommendedName>
</protein>
<name>A0A4S8JA02_MUSBA</name>